<keyword evidence="18" id="KW-1185">Reference proteome</keyword>
<keyword evidence="3 14" id="KW-0808">Transferase</keyword>
<keyword evidence="9" id="KW-0862">Zinc</keyword>
<dbReference type="SUPFAM" id="SSF55608">
    <property type="entry name" value="Homing endonucleases"/>
    <property type="match status" value="1"/>
</dbReference>
<dbReference type="PROSITE" id="PS50817">
    <property type="entry name" value="INTEIN_N_TER"/>
    <property type="match status" value="1"/>
</dbReference>
<feature type="compositionally biased region" description="Basic and acidic residues" evidence="15">
    <location>
        <begin position="736"/>
        <end position="756"/>
    </location>
</feature>
<evidence type="ECO:0000256" key="2">
    <source>
        <dbReference type="ARBA" id="ARBA00022515"/>
    </source>
</evidence>
<evidence type="ECO:0000256" key="11">
    <source>
        <dbReference type="ARBA" id="ARBA00023000"/>
    </source>
</evidence>
<dbReference type="Gene3D" id="3.40.1360.10">
    <property type="match status" value="1"/>
</dbReference>
<keyword evidence="4 14" id="KW-0548">Nucleotidyltransferase</keyword>
<dbReference type="InterPro" id="IPR036844">
    <property type="entry name" value="Hint_dom_sf"/>
</dbReference>
<dbReference type="Pfam" id="PF14528">
    <property type="entry name" value="LAGLIDADG_3"/>
    <property type="match status" value="1"/>
</dbReference>
<dbReference type="Pfam" id="PF08275">
    <property type="entry name" value="DNAG_N"/>
    <property type="match status" value="1"/>
</dbReference>
<comment type="caution">
    <text evidence="14">Lacks conserved residue(s) required for the propagation of feature annotation.</text>
</comment>
<keyword evidence="13 14" id="KW-0804">Transcription</keyword>
<dbReference type="InterPro" id="IPR006295">
    <property type="entry name" value="DNA_primase_DnaG"/>
</dbReference>
<keyword evidence="6" id="KW-0479">Metal-binding</keyword>
<dbReference type="InterPro" id="IPR006141">
    <property type="entry name" value="Intein_N"/>
</dbReference>
<keyword evidence="10" id="KW-0460">Magnesium</keyword>
<dbReference type="InterPro" id="IPR037068">
    <property type="entry name" value="DNA_primase_core_N_sf"/>
</dbReference>
<comment type="caution">
    <text evidence="17">The sequence shown here is derived from an EMBL/GenBank/DDBJ whole genome shotgun (WGS) entry which is preliminary data.</text>
</comment>
<dbReference type="Gene3D" id="3.90.980.10">
    <property type="entry name" value="DNA primase, catalytic core, N-terminal domain"/>
    <property type="match status" value="1"/>
</dbReference>
<dbReference type="SUPFAM" id="SSF57783">
    <property type="entry name" value="Zinc beta-ribbon"/>
    <property type="match status" value="2"/>
</dbReference>
<sequence>MGEYVQLRNAGGGALKGLCPFHDEKSPSFNVSNGLWHCLAGETRVLTWEGLRPIRELAGGTHRILGRDAQWHYAPFYSFGVQPLMRVVLGRNGQTKELYATAEHRWFVRAGKKRDWNREVVTRDLKQGHRLAWVFPGSRVKRTTPSPFGIAHGITFGDGTLNGTGSVATLDTIKDHQLLKWFPLNHVTVDDMAGSSGWRGQLLVHHLPRFFCELPPLDESTPYLYGWLAGYVAADGHVAKDGTVMLHCADRDVLEYVRTLCARLGIGTYGITEQVREGFPGREPSSIFRIHFVNEDLTDDFFLIDEHRFRFESAAKKFARRGWVVKSVEETERVEEVFCAVVDEGHAFVLEDNILTGNCFGCGEGGDAISFVQKMEHLSFAEAIERLAAKAGVQLRYTDSGYVPGRQKGERTRLVEAHRAAAEFFAEQLLTPSAELGRRFLAERGFGRDDAERFGVGYAPNEWEALVRHLRGRGFTDKELVTGGLASQGRRGPIDRFRGRLIWPIRDLTGDVIGFGARRLEERDDGPKYLNTPETPLFKKGSVLYGADLAKKDIAKRRQAVIVEGYTDVMACHLAGVGTAIATCGTSFGDEHIKILRRLLLDQDEASGEVIFTFDGDAAGQKAALRAFETEHRFAAQTFVAVQPDGLDPCDLRLQHGDAAVRDLVAARVPLFRFAIQATIAKYDLDTTEGRLAAIDAAAPIIAGIRDRGMRERYAIDLDKWTGFLDEQFVLRRVREHASGRPGEGRRGDARGRRPEPVQAPAAQRPAYDPNDPVVQVERETLKLAVQRPALLGPAFDAMPAEALIVPAHAAVRSLIAELGGVVTAQSGPEWAGRLREAAPNDEVRALVTALAVEPLRTSGDPDDRYAAAMLSRLQEIQVTREIAKLQSKLGRLNPVEHREEHNRLFGDLMALELQRKVLRERSISSL</sequence>
<evidence type="ECO:0000313" key="17">
    <source>
        <dbReference type="EMBL" id="GAA0316552.1"/>
    </source>
</evidence>
<feature type="domain" description="Toprim" evidence="16">
    <location>
        <begin position="558"/>
        <end position="644"/>
    </location>
</feature>
<keyword evidence="5 14" id="KW-0235">DNA replication</keyword>
<keyword evidence="11" id="KW-0651">Protein splicing</keyword>
<dbReference type="InterPro" id="IPR004860">
    <property type="entry name" value="LAGLIDADG_dom"/>
</dbReference>
<dbReference type="PROSITE" id="PS50880">
    <property type="entry name" value="TOPRIM"/>
    <property type="match status" value="1"/>
</dbReference>
<dbReference type="SMART" id="SM00493">
    <property type="entry name" value="TOPRIM"/>
    <property type="match status" value="1"/>
</dbReference>
<dbReference type="InterPro" id="IPR036977">
    <property type="entry name" value="DNA_primase_Znf_CHC2"/>
</dbReference>
<evidence type="ECO:0000256" key="1">
    <source>
        <dbReference type="ARBA" id="ARBA00022478"/>
    </source>
</evidence>
<dbReference type="InterPro" id="IPR019475">
    <property type="entry name" value="DNA_primase_DnaB-bd"/>
</dbReference>
<dbReference type="InterPro" id="IPR013264">
    <property type="entry name" value="DNAG_N"/>
</dbReference>
<evidence type="ECO:0000256" key="12">
    <source>
        <dbReference type="ARBA" id="ARBA00023125"/>
    </source>
</evidence>
<dbReference type="Pfam" id="PF10410">
    <property type="entry name" value="DnaB_bind"/>
    <property type="match status" value="1"/>
</dbReference>
<protein>
    <recommendedName>
        <fullName evidence="14">DNA primase</fullName>
        <ecNumber evidence="14">2.7.7.101</ecNumber>
    </recommendedName>
</protein>
<name>A0ABP3FIV2_9ACTN</name>
<dbReference type="NCBIfam" id="TIGR01391">
    <property type="entry name" value="dnaG"/>
    <property type="match status" value="1"/>
</dbReference>
<keyword evidence="2 14" id="KW-0639">Primosome</keyword>
<evidence type="ECO:0000256" key="13">
    <source>
        <dbReference type="ARBA" id="ARBA00023163"/>
    </source>
</evidence>
<dbReference type="InterPro" id="IPR013173">
    <property type="entry name" value="DNA_primase_DnaG_DnaB-bd_dom"/>
</dbReference>
<dbReference type="HAMAP" id="MF_00974">
    <property type="entry name" value="DNA_primase_DnaG"/>
    <property type="match status" value="1"/>
</dbReference>
<evidence type="ECO:0000256" key="6">
    <source>
        <dbReference type="ARBA" id="ARBA00022723"/>
    </source>
</evidence>
<accession>A0ABP3FIV2</accession>
<evidence type="ECO:0000256" key="14">
    <source>
        <dbReference type="HAMAP-Rule" id="MF_00974"/>
    </source>
</evidence>
<dbReference type="SUPFAM" id="SSF51294">
    <property type="entry name" value="Hedgehog/intein (Hint) domain"/>
    <property type="match status" value="1"/>
</dbReference>
<dbReference type="Gene3D" id="3.10.28.10">
    <property type="entry name" value="Homing endonucleases"/>
    <property type="match status" value="1"/>
</dbReference>
<keyword evidence="8" id="KW-0068">Autocatalytic cleavage</keyword>
<evidence type="ECO:0000256" key="9">
    <source>
        <dbReference type="ARBA" id="ARBA00022833"/>
    </source>
</evidence>
<keyword evidence="12 14" id="KW-0238">DNA-binding</keyword>
<dbReference type="Proteomes" id="UP001501822">
    <property type="component" value="Unassembled WGS sequence"/>
</dbReference>
<reference evidence="18" key="1">
    <citation type="journal article" date="2019" name="Int. J. Syst. Evol. Microbiol.">
        <title>The Global Catalogue of Microorganisms (GCM) 10K type strain sequencing project: providing services to taxonomists for standard genome sequencing and annotation.</title>
        <authorList>
            <consortium name="The Broad Institute Genomics Platform"/>
            <consortium name="The Broad Institute Genome Sequencing Center for Infectious Disease"/>
            <person name="Wu L."/>
            <person name="Ma J."/>
        </authorList>
    </citation>
    <scope>NUCLEOTIDE SEQUENCE [LARGE SCALE GENOMIC DNA]</scope>
    <source>
        <strain evidence="18">JCM 3146</strain>
    </source>
</reference>
<feature type="region of interest" description="Disordered" evidence="15">
    <location>
        <begin position="736"/>
        <end position="771"/>
    </location>
</feature>
<dbReference type="InterPro" id="IPR006171">
    <property type="entry name" value="TOPRIM_dom"/>
</dbReference>
<gene>
    <name evidence="14" type="primary">dnaG</name>
    <name evidence="17" type="ORF">GCM10010151_03130</name>
</gene>
<dbReference type="InterPro" id="IPR034151">
    <property type="entry name" value="TOPRIM_DnaG_bac"/>
</dbReference>
<dbReference type="EC" id="2.7.7.101" evidence="14"/>
<evidence type="ECO:0000256" key="15">
    <source>
        <dbReference type="SAM" id="MobiDB-lite"/>
    </source>
</evidence>
<dbReference type="CDD" id="cd03364">
    <property type="entry name" value="TOPRIM_DnaG_primases"/>
    <property type="match status" value="1"/>
</dbReference>
<dbReference type="PANTHER" id="PTHR30313:SF2">
    <property type="entry name" value="DNA PRIMASE"/>
    <property type="match status" value="1"/>
</dbReference>
<dbReference type="InterPro" id="IPR050219">
    <property type="entry name" value="DnaG_primase"/>
</dbReference>
<comment type="subunit">
    <text evidence="14">Monomer. Interacts with DnaB.</text>
</comment>
<comment type="catalytic activity">
    <reaction evidence="14">
        <text>ssDNA + n NTP = ssDNA/pppN(pN)n-1 hybrid + (n-1) diphosphate.</text>
        <dbReference type="EC" id="2.7.7.101"/>
    </reaction>
</comment>
<proteinExistence type="inferred from homology"/>
<organism evidence="17 18">
    <name type="scientific">Actinoallomurus spadix</name>
    <dbReference type="NCBI Taxonomy" id="79912"/>
    <lineage>
        <taxon>Bacteria</taxon>
        <taxon>Bacillati</taxon>
        <taxon>Actinomycetota</taxon>
        <taxon>Actinomycetes</taxon>
        <taxon>Streptosporangiales</taxon>
        <taxon>Thermomonosporaceae</taxon>
        <taxon>Actinoallomurus</taxon>
    </lineage>
</organism>
<evidence type="ECO:0000256" key="5">
    <source>
        <dbReference type="ARBA" id="ARBA00022705"/>
    </source>
</evidence>
<comment type="function">
    <text evidence="14">RNA polymerase that catalyzes the synthesis of short RNA molecules used as primers for DNA polymerase during DNA replication.</text>
</comment>
<dbReference type="SMART" id="SM00400">
    <property type="entry name" value="ZnF_CHCC"/>
    <property type="match status" value="2"/>
</dbReference>
<dbReference type="PANTHER" id="PTHR30313">
    <property type="entry name" value="DNA PRIMASE"/>
    <property type="match status" value="1"/>
</dbReference>
<dbReference type="SMART" id="SM00766">
    <property type="entry name" value="DnaG_DnaB_bind"/>
    <property type="match status" value="1"/>
</dbReference>
<comment type="similarity">
    <text evidence="14">Belongs to the DnaG primase family.</text>
</comment>
<evidence type="ECO:0000256" key="4">
    <source>
        <dbReference type="ARBA" id="ARBA00022695"/>
    </source>
</evidence>
<dbReference type="Pfam" id="PF13662">
    <property type="entry name" value="Toprim_4"/>
    <property type="match status" value="1"/>
</dbReference>
<dbReference type="SUPFAM" id="SSF56731">
    <property type="entry name" value="DNA primase core"/>
    <property type="match status" value="1"/>
</dbReference>
<evidence type="ECO:0000256" key="3">
    <source>
        <dbReference type="ARBA" id="ARBA00022679"/>
    </source>
</evidence>
<dbReference type="Gene3D" id="2.170.16.10">
    <property type="entry name" value="Hedgehog/Intein (Hint) domain"/>
    <property type="match status" value="1"/>
</dbReference>
<dbReference type="Gene3D" id="3.90.580.10">
    <property type="entry name" value="Zinc finger, CHC2-type domain"/>
    <property type="match status" value="2"/>
</dbReference>
<dbReference type="InterPro" id="IPR002694">
    <property type="entry name" value="Znf_CHC2"/>
</dbReference>
<dbReference type="EMBL" id="BAAABM010000004">
    <property type="protein sequence ID" value="GAA0316552.1"/>
    <property type="molecule type" value="Genomic_DNA"/>
</dbReference>
<dbReference type="Pfam" id="PF01807">
    <property type="entry name" value="Zn_ribbon_DnaG"/>
    <property type="match status" value="2"/>
</dbReference>
<dbReference type="InterPro" id="IPR030846">
    <property type="entry name" value="DnaG_bac"/>
</dbReference>
<dbReference type="InterPro" id="IPR027434">
    <property type="entry name" value="Homing_endonucl"/>
</dbReference>
<dbReference type="Pfam" id="PF08278">
    <property type="entry name" value="DnaG_DnaB_bind"/>
    <property type="match status" value="1"/>
</dbReference>
<evidence type="ECO:0000259" key="16">
    <source>
        <dbReference type="PROSITE" id="PS50880"/>
    </source>
</evidence>
<evidence type="ECO:0000256" key="7">
    <source>
        <dbReference type="ARBA" id="ARBA00022771"/>
    </source>
</evidence>
<evidence type="ECO:0000256" key="8">
    <source>
        <dbReference type="ARBA" id="ARBA00022813"/>
    </source>
</evidence>
<evidence type="ECO:0000313" key="18">
    <source>
        <dbReference type="Proteomes" id="UP001501822"/>
    </source>
</evidence>
<keyword evidence="7" id="KW-0863">Zinc-finger</keyword>
<evidence type="ECO:0000256" key="10">
    <source>
        <dbReference type="ARBA" id="ARBA00022842"/>
    </source>
</evidence>
<keyword evidence="1 14" id="KW-0240">DNA-directed RNA polymerase</keyword>